<dbReference type="Proteomes" id="UP000830198">
    <property type="component" value="Chromosome"/>
</dbReference>
<dbReference type="Gene3D" id="2.180.10.10">
    <property type="entry name" value="RHS repeat-associated core"/>
    <property type="match status" value="1"/>
</dbReference>
<protein>
    <recommendedName>
        <fullName evidence="3">YD repeat-containing protein</fullName>
    </recommendedName>
</protein>
<organism evidence="1 2">
    <name type="scientific">Chitinophaga filiformis</name>
    <name type="common">Myxococcus filiformis</name>
    <name type="synonym">Flexibacter filiformis</name>
    <dbReference type="NCBI Taxonomy" id="104663"/>
    <lineage>
        <taxon>Bacteria</taxon>
        <taxon>Pseudomonadati</taxon>
        <taxon>Bacteroidota</taxon>
        <taxon>Chitinophagia</taxon>
        <taxon>Chitinophagales</taxon>
        <taxon>Chitinophagaceae</taxon>
        <taxon>Chitinophaga</taxon>
    </lineage>
</organism>
<proteinExistence type="predicted"/>
<evidence type="ECO:0008006" key="3">
    <source>
        <dbReference type="Google" id="ProtNLM"/>
    </source>
</evidence>
<gene>
    <name evidence="1" type="ORF">MYF79_29885</name>
</gene>
<evidence type="ECO:0000313" key="1">
    <source>
        <dbReference type="EMBL" id="UPK69174.1"/>
    </source>
</evidence>
<reference evidence="1 2" key="1">
    <citation type="submission" date="2022-04" db="EMBL/GenBank/DDBJ databases">
        <title>The arsenic-methylating capacity of Chitinophaga filiformis YT5 during chitin decomposition.</title>
        <authorList>
            <person name="Chen G."/>
            <person name="Liang Y."/>
        </authorList>
    </citation>
    <scope>NUCLEOTIDE SEQUENCE [LARGE SCALE GENOMIC DNA]</scope>
    <source>
        <strain evidence="1 2">YT5</strain>
    </source>
</reference>
<accession>A0ABY4I1B7</accession>
<sequence>MKRILYLLLFLAACKSSSSDQEADRITVIREKILNENIIADFRPETFEGEVDHISEVIYKDSPVETDTVSKEYWFKDHRLHRISAITRRMPKDTLTIRYDTAGRILSLINSDGRSNYNIDSFRYDAAGRRIEQMNRIFSIETRHLYEYNKAGDSLLIRKGEEDNVDSIYIRKNGDVITVTRAFGEGYKGATYVYEYDGQNRPVTLYCYQNGVADSKVIEKYDSHGNLVKWEYYRADTTTKGGFGEMDATLSYTFEYTYDNKGNWTSRKKQAVDKSQAIVVARKITYR</sequence>
<keyword evidence="2" id="KW-1185">Reference proteome</keyword>
<dbReference type="RefSeq" id="WP_247811512.1">
    <property type="nucleotide sequence ID" value="NZ_CP095855.1"/>
</dbReference>
<dbReference type="EMBL" id="CP095855">
    <property type="protein sequence ID" value="UPK69174.1"/>
    <property type="molecule type" value="Genomic_DNA"/>
</dbReference>
<name>A0ABY4I1B7_CHIFI</name>
<evidence type="ECO:0000313" key="2">
    <source>
        <dbReference type="Proteomes" id="UP000830198"/>
    </source>
</evidence>